<dbReference type="SUPFAM" id="SSF55048">
    <property type="entry name" value="Probable ACP-binding domain of malonyl-CoA ACP transacylase"/>
    <property type="match status" value="1"/>
</dbReference>
<dbReference type="GO" id="GO:0006633">
    <property type="term" value="P:fatty acid biosynthetic process"/>
    <property type="evidence" value="ECO:0007669"/>
    <property type="project" value="TreeGrafter"/>
</dbReference>
<dbReference type="Gene3D" id="3.40.366.10">
    <property type="entry name" value="Malonyl-Coenzyme A Acyl Carrier Protein, domain 2"/>
    <property type="match status" value="1"/>
</dbReference>
<dbReference type="SMART" id="SM00825">
    <property type="entry name" value="PKS_KS"/>
    <property type="match status" value="1"/>
</dbReference>
<dbReference type="Pfam" id="PF00975">
    <property type="entry name" value="Thioesterase"/>
    <property type="match status" value="1"/>
</dbReference>
<dbReference type="InterPro" id="IPR016039">
    <property type="entry name" value="Thiolase-like"/>
</dbReference>
<dbReference type="Gene3D" id="3.40.50.1820">
    <property type="entry name" value="alpha/beta hydrolase"/>
    <property type="match status" value="1"/>
</dbReference>
<comment type="caution">
    <text evidence="3">The sequence shown here is derived from an EMBL/GenBank/DDBJ whole genome shotgun (WGS) entry which is preliminary data.</text>
</comment>
<evidence type="ECO:0000259" key="2">
    <source>
        <dbReference type="PROSITE" id="PS52004"/>
    </source>
</evidence>
<dbReference type="InterPro" id="IPR032821">
    <property type="entry name" value="PKS_assoc"/>
</dbReference>
<dbReference type="SMART" id="SM00827">
    <property type="entry name" value="PKS_AT"/>
    <property type="match status" value="1"/>
</dbReference>
<dbReference type="Pfam" id="PF00109">
    <property type="entry name" value="ketoacyl-synt"/>
    <property type="match status" value="1"/>
</dbReference>
<dbReference type="Gene3D" id="3.30.70.3290">
    <property type="match status" value="1"/>
</dbReference>
<dbReference type="InterPro" id="IPR029058">
    <property type="entry name" value="AB_hydrolase_fold"/>
</dbReference>
<dbReference type="InterPro" id="IPR001031">
    <property type="entry name" value="Thioesterase"/>
</dbReference>
<dbReference type="Pfam" id="PF16197">
    <property type="entry name" value="KAsynt_C_assoc"/>
    <property type="match status" value="1"/>
</dbReference>
<dbReference type="SUPFAM" id="SSF53901">
    <property type="entry name" value="Thiolase-like"/>
    <property type="match status" value="2"/>
</dbReference>
<dbReference type="SUPFAM" id="SSF52151">
    <property type="entry name" value="FabD/lysophospholipase-like"/>
    <property type="match status" value="1"/>
</dbReference>
<feature type="domain" description="Ketosynthase family 3 (KS3)" evidence="2">
    <location>
        <begin position="22"/>
        <end position="434"/>
    </location>
</feature>
<dbReference type="EMBL" id="CAKXAJ010026304">
    <property type="protein sequence ID" value="CAH2266207.1"/>
    <property type="molecule type" value="Genomic_DNA"/>
</dbReference>
<reference evidence="3" key="1">
    <citation type="submission" date="2022-03" db="EMBL/GenBank/DDBJ databases">
        <authorList>
            <person name="Lindestad O."/>
        </authorList>
    </citation>
    <scope>NUCLEOTIDE SEQUENCE</scope>
</reference>
<accession>A0A8S4SEY1</accession>
<keyword evidence="4" id="KW-1185">Reference proteome</keyword>
<dbReference type="PANTHER" id="PTHR43775">
    <property type="entry name" value="FATTY ACID SYNTHASE"/>
    <property type="match status" value="1"/>
</dbReference>
<dbReference type="Gene3D" id="3.10.129.110">
    <property type="entry name" value="Polyketide synthase dehydratase"/>
    <property type="match status" value="1"/>
</dbReference>
<sequence length="1737" mass="194293">MAATTKNLSLGKEREPARNTLRDKVVISGISGLYAGCHSVKDLSNILYNKINPIKKESPRWKFDHPEVAQYTGPVPDISLFDAQFFKVHFRLANNMDPMARKLLEQAYQAIYDAGLCPEELSGKKIGVYIGSCFSESEKSGFYATRSRAGFGIPGCSKAMFANRISYWLNAKGPSMNIDDGCCSSTAALEQAYHAINRGECEAAIVGGSNLCLHPQSSIHYGRIVNLSIDGKTKSFDTEAAGCVQAEAINILFLQKAKDALRIYAEVVHVKCTFTSIPTQETKDFQYGFYRDPKDMAKFMHNFYDEIQIPPQAVEYVEAFGSAVPEADKAELEAIETIYCFNRKEPLFVGSVMSNIGYVGSASGISAITKVILGYHSGLLAGNLNCDSPRNDIAALRDGRLRILTEHHRNFGRAYTAINGLSMTGSNAHVLIYGHFKSKDLSRYKTNIPRLVFLSGRQESSVNKIIQDLKSRSVDPEEIALLHNIHKNRISGHVGRGFILLDTNAKNETICLHEKSNYFDDAKRPLWFVYSGMGSQWAGMGAHLMRIPIFAAAIEKCRLVLEPKGVDIVHIITSTDKTIFDNILNSFVGISAIQIGLTDVLRALEIVPDKIIGHSVGELGCAYADGCFTAEEMILAAYSRGLVSVQTPLIRGSMAAVGIGYEKISKMCPPEIEVACHNGPDSSTISGPADIMKEFVAQLTAKEIFAREVPCSNIAYHSRYIADAGPGLLKYLGEVIKSPKARSERWVSTSVPQDKWNEPIAKYSSAEYHTNNLLNSVLFAETSTLIPANAVVVEIAPHGLLQAILKRSLPESCKHVPLTRRGHPDNAQFLLEAIGNLYMEGYSPQVQELYPKVEFPVSSETPMLSHLLEWVHNESWTVPLYVTANRKTAASCTYVLSIHDDEHRYLRGHVIRETNSYPFAATLVAVWDTLAMVLGVPKKQLSVQFRDVHLHSQPNLHEQRQLRLNVTVHRGKGQFEVLDDNIKVASGFIDSEIDKDISPKEEINSEEVLTLKSKDIYSLLDARDYNYSDEFKSIYNANLSLTKAHLLWKNNWVTLIDGIIQLNALRRIHESVSQPDFIRRIIIDVEKHSKSNTIVVDDMNIISADVCEVMESTRCGGVLIENIKFYDMPSINKEQIALKALKFIPHVSTNNFDEKSALHLGRVLLHLEEDVSSTQHKINCSSDRLQLLLSENDVLGIQLADRLISRGARKLALHCSNKSNSVLLKQRTWEKQGVQCTVSIGNRWNENIFNLLNSKMPEVVEGIYCILNSNAENEQNIKCLEHLTLAIRRSNWPIKYFAVIDARNEVSEMIKLTKPHDQFATIQLPSLNNFKVGNKEYFSISHAIDAIEKALCYKERVIAAHRTHKPMGTLLQELASLADFSIPNDTSQEATLEDLGMDLSKSQIVRAYLRNFHCILLDESIIPKLTVKKILELEDKMSKKVLEDTDGLKTFFSHIDPDDLLATAEMVFLPTLTAGTALSDNEFDVSQTYLCVVPGVEGLHVRFHELCERLKIPALVLQPGVERPHETIQEMAQRYAKILLNKIQLKKRFYLLGYESGVLVALEMAAILEDHGLTGSIFCIGGAPDDILDTFEEKLAKFETDESLQVAVATHMYILMNNDDNPEDVENILKIIPTWKGKVTMCVQKLLGRIDHSIQYAKEFIEAAYVRILQVNDDSSSTAIHRIQGINGDRTPCTIELELSAWYKLRSCSGVKYRLFLLRMPTFLPAVLALIRCIDRN</sequence>
<evidence type="ECO:0000313" key="3">
    <source>
        <dbReference type="EMBL" id="CAH2266207.1"/>
    </source>
</evidence>
<dbReference type="EC" id="3.1.2.14" evidence="1"/>
<protein>
    <recommendedName>
        <fullName evidence="1">oleoyl-[acyl-carrier-protein] hydrolase</fullName>
        <ecNumber evidence="1">3.1.2.14</ecNumber>
    </recommendedName>
</protein>
<organism evidence="3 4">
    <name type="scientific">Pararge aegeria aegeria</name>
    <dbReference type="NCBI Taxonomy" id="348720"/>
    <lineage>
        <taxon>Eukaryota</taxon>
        <taxon>Metazoa</taxon>
        <taxon>Ecdysozoa</taxon>
        <taxon>Arthropoda</taxon>
        <taxon>Hexapoda</taxon>
        <taxon>Insecta</taxon>
        <taxon>Pterygota</taxon>
        <taxon>Neoptera</taxon>
        <taxon>Endopterygota</taxon>
        <taxon>Lepidoptera</taxon>
        <taxon>Glossata</taxon>
        <taxon>Ditrysia</taxon>
        <taxon>Papilionoidea</taxon>
        <taxon>Nymphalidae</taxon>
        <taxon>Satyrinae</taxon>
        <taxon>Satyrini</taxon>
        <taxon>Parargina</taxon>
        <taxon>Pararge</taxon>
    </lineage>
</organism>
<dbReference type="Pfam" id="PF02801">
    <property type="entry name" value="Ketoacyl-synt_C"/>
    <property type="match status" value="1"/>
</dbReference>
<dbReference type="SUPFAM" id="SSF53474">
    <property type="entry name" value="alpha/beta-Hydrolases"/>
    <property type="match status" value="1"/>
</dbReference>
<dbReference type="InterPro" id="IPR050091">
    <property type="entry name" value="PKS_NRPS_Biosynth_Enz"/>
</dbReference>
<name>A0A8S4SEY1_9NEOP</name>
<dbReference type="PROSITE" id="PS52004">
    <property type="entry name" value="KS3_2"/>
    <property type="match status" value="1"/>
</dbReference>
<dbReference type="PANTHER" id="PTHR43775:SF23">
    <property type="entry name" value="FATTY ACID SYNTHASE 3"/>
    <property type="match status" value="1"/>
</dbReference>
<evidence type="ECO:0000313" key="4">
    <source>
        <dbReference type="Proteomes" id="UP000838756"/>
    </source>
</evidence>
<dbReference type="InterPro" id="IPR042104">
    <property type="entry name" value="PKS_dehydratase_sf"/>
</dbReference>
<dbReference type="InterPro" id="IPR020841">
    <property type="entry name" value="PKS_Beta-ketoAc_synthase_dom"/>
</dbReference>
<dbReference type="InterPro" id="IPR016036">
    <property type="entry name" value="Malonyl_transacylase_ACP-bd"/>
</dbReference>
<proteinExistence type="predicted"/>
<dbReference type="CDD" id="cd00833">
    <property type="entry name" value="PKS"/>
    <property type="match status" value="1"/>
</dbReference>
<dbReference type="OrthoDB" id="329835at2759"/>
<dbReference type="InterPro" id="IPR014030">
    <property type="entry name" value="Ketoacyl_synth_N"/>
</dbReference>
<dbReference type="InterPro" id="IPR001227">
    <property type="entry name" value="Ac_transferase_dom_sf"/>
</dbReference>
<dbReference type="Proteomes" id="UP000838756">
    <property type="component" value="Unassembled WGS sequence"/>
</dbReference>
<evidence type="ECO:0000256" key="1">
    <source>
        <dbReference type="ARBA" id="ARBA00012480"/>
    </source>
</evidence>
<dbReference type="InterPro" id="IPR014043">
    <property type="entry name" value="Acyl_transferase_dom"/>
</dbReference>
<gene>
    <name evidence="3" type="primary">jg17797</name>
    <name evidence="3" type="ORF">PAEG_LOCUS25203</name>
</gene>
<dbReference type="InterPro" id="IPR014031">
    <property type="entry name" value="Ketoacyl_synth_C"/>
</dbReference>
<dbReference type="GO" id="GO:0016297">
    <property type="term" value="F:fatty acyl-[ACP] hydrolase activity"/>
    <property type="evidence" value="ECO:0007669"/>
    <property type="project" value="UniProtKB-EC"/>
</dbReference>
<dbReference type="GO" id="GO:0004312">
    <property type="term" value="F:fatty acid synthase activity"/>
    <property type="evidence" value="ECO:0007669"/>
    <property type="project" value="TreeGrafter"/>
</dbReference>
<dbReference type="Pfam" id="PF00698">
    <property type="entry name" value="Acyl_transf_1"/>
    <property type="match status" value="1"/>
</dbReference>
<dbReference type="Gene3D" id="3.40.47.10">
    <property type="match status" value="1"/>
</dbReference>
<dbReference type="InterPro" id="IPR016035">
    <property type="entry name" value="Acyl_Trfase/lysoPLipase"/>
</dbReference>